<protein>
    <recommendedName>
        <fullName evidence="2">Aminoglycoside phosphotransferase domain-containing protein</fullName>
    </recommendedName>
</protein>
<reference evidence="4" key="1">
    <citation type="journal article" date="2013" name="G3 (Bethesda)">
        <title>Comparative genomics of a plant-pathogenic fungus, Pyrenophora tritici-repentis, reveals transduplication and the impact of repeat elements on pathogenicity and population divergence.</title>
        <authorList>
            <person name="Manning V.A."/>
            <person name="Pandelova I."/>
            <person name="Dhillon B."/>
            <person name="Wilhelm L.J."/>
            <person name="Goodwin S.B."/>
            <person name="Berlin A.M."/>
            <person name="Figueroa M."/>
            <person name="Freitag M."/>
            <person name="Hane J.K."/>
            <person name="Henrissat B."/>
            <person name="Holman W.H."/>
            <person name="Kodira C.D."/>
            <person name="Martin J."/>
            <person name="Oliver R.P."/>
            <person name="Robbertse B."/>
            <person name="Schackwitz W."/>
            <person name="Schwartz D.C."/>
            <person name="Spatafora J.W."/>
            <person name="Turgeon B.G."/>
            <person name="Yandava C."/>
            <person name="Young S."/>
            <person name="Zhou S."/>
            <person name="Zeng Q."/>
            <person name="Grigoriev I.V."/>
            <person name="Ma L.-J."/>
            <person name="Ciuffetti L.M."/>
        </authorList>
    </citation>
    <scope>NUCLEOTIDE SEQUENCE [LARGE SCALE GENOMIC DNA]</scope>
    <source>
        <strain evidence="4">Pt-1C-BFP</strain>
    </source>
</reference>
<dbReference type="OrthoDB" id="3753493at2759"/>
<evidence type="ECO:0000313" key="4">
    <source>
        <dbReference type="Proteomes" id="UP000001471"/>
    </source>
</evidence>
<evidence type="ECO:0000313" key="3">
    <source>
        <dbReference type="EMBL" id="EDU40084.1"/>
    </source>
</evidence>
<dbReference type="Pfam" id="PF01636">
    <property type="entry name" value="APH"/>
    <property type="match status" value="1"/>
</dbReference>
<dbReference type="Gene3D" id="3.90.1200.10">
    <property type="match status" value="1"/>
</dbReference>
<sequence length="674" mass="75903">MPVKVNLPFKDIRNKAKVEERADSTSNRRLSLRRSFDSLPMAKAQESPSLPSRQDTGRIKKRPSRWRGPQKNADTPARPTANIAAVAQSNTSRMREVKQTGGSQQPKTPNVELRFSFSADADESPEQEERNATVAADLSQLSVAIPSNNSVSDAEKKASPVQAVGPQPTMSQVPRLSKPKPKREGYGFSYSESFMYDSDEYPDTECEWEPEKESTESPQRPAPYNPYLNWDGTPYTGRPNSRDSATTIENQSFEDMVVLRDVGSFYLARPQRPLPCTRATREDTVRLKRQAKTLIAKFEESAEVQAQLLTRIERMLYTGQQRTGTLTASNPMLHCALKLRDFLLKSKEERIETGEHRTSVEHEIEWIKWLHGLRNCLETKQPGIANVQLLSGGTANYVYRVTKHDGSKSIFKHAAPYLHMNKSFALDPTRMNYEAHVLEKFSSSASPFPAALESSNVHAVWLFSYDKEPKLLEIEDNGSRNFKDAYTDKTLEIPLIGKDLAAWLAALHTCSQEMSLKLPGHIPDTNNNPIAVDIYRHSYRNLHTPLSLFGHDPQLAHRIDDEFGILLATENECICHGNFWPGNVLVHITENKTAKMTIVDWEIVRRGTSATDVGQFAAEAFLLDRFREEQERMVHQLAAEYMRSLSIVVNANSTRDNNVAPPPANVMAQAEAVP</sequence>
<feature type="domain" description="Aminoglycoside phosphotransferase" evidence="2">
    <location>
        <begin position="387"/>
        <end position="639"/>
    </location>
</feature>
<dbReference type="eggNOG" id="ENOG502R370">
    <property type="taxonomic scope" value="Eukaryota"/>
</dbReference>
<dbReference type="InterPro" id="IPR002575">
    <property type="entry name" value="Aminoglycoside_PTrfase"/>
</dbReference>
<gene>
    <name evidence="3" type="ORF">PTRG_00646</name>
</gene>
<dbReference type="AlphaFoldDB" id="B2VSE2"/>
<dbReference type="Gene3D" id="3.30.200.20">
    <property type="entry name" value="Phosphorylase Kinase, domain 1"/>
    <property type="match status" value="1"/>
</dbReference>
<evidence type="ECO:0000256" key="1">
    <source>
        <dbReference type="SAM" id="MobiDB-lite"/>
    </source>
</evidence>
<feature type="region of interest" description="Disordered" evidence="1">
    <location>
        <begin position="200"/>
        <end position="224"/>
    </location>
</feature>
<feature type="region of interest" description="Disordered" evidence="1">
    <location>
        <begin position="17"/>
        <end position="111"/>
    </location>
</feature>
<dbReference type="HOGENOM" id="CLU_407758_0_0_1"/>
<dbReference type="InParanoid" id="B2VSE2"/>
<feature type="region of interest" description="Disordered" evidence="1">
    <location>
        <begin position="147"/>
        <end position="183"/>
    </location>
</feature>
<proteinExistence type="predicted"/>
<name>B2VSE2_PYRTR</name>
<dbReference type="EMBL" id="DS231615">
    <property type="protein sequence ID" value="EDU40084.1"/>
    <property type="molecule type" value="Genomic_DNA"/>
</dbReference>
<dbReference type="InterPro" id="IPR011009">
    <property type="entry name" value="Kinase-like_dom_sf"/>
</dbReference>
<accession>B2VSE2</accession>
<organism evidence="3 4">
    <name type="scientific">Pyrenophora tritici-repentis (strain Pt-1C-BFP)</name>
    <name type="common">Wheat tan spot fungus</name>
    <name type="synonym">Drechslera tritici-repentis</name>
    <dbReference type="NCBI Taxonomy" id="426418"/>
    <lineage>
        <taxon>Eukaryota</taxon>
        <taxon>Fungi</taxon>
        <taxon>Dikarya</taxon>
        <taxon>Ascomycota</taxon>
        <taxon>Pezizomycotina</taxon>
        <taxon>Dothideomycetes</taxon>
        <taxon>Pleosporomycetidae</taxon>
        <taxon>Pleosporales</taxon>
        <taxon>Pleosporineae</taxon>
        <taxon>Pleosporaceae</taxon>
        <taxon>Pyrenophora</taxon>
    </lineage>
</organism>
<dbReference type="SUPFAM" id="SSF56112">
    <property type="entry name" value="Protein kinase-like (PK-like)"/>
    <property type="match status" value="1"/>
</dbReference>
<evidence type="ECO:0000259" key="2">
    <source>
        <dbReference type="Pfam" id="PF01636"/>
    </source>
</evidence>
<dbReference type="Proteomes" id="UP000001471">
    <property type="component" value="Unassembled WGS sequence"/>
</dbReference>
<dbReference type="STRING" id="426418.B2VSE2"/>